<sequence length="244" mass="26144">MAKIRSDQLLVDRGLVESRSKAQALILAGLVFSGERKIEKAGQVLAEDAPIEVRGREHPWVSRGGIKLAHGLEHFGWDVTGAIGLDVGSSTGGFTDVLLQKGAAKVFAVDVGTNQLAWKLRSDPRVVVHEQTNARYLTADIVTEPVDIVVCDASFISLAKVLDTAIDFVKPGGRLIALVKPQFEAERGEIGKGGVVRDPAVHLRVSQAAAAWIESRGWRVEGIVQSPITGPEGNVEFLLGATRT</sequence>
<dbReference type="InterPro" id="IPR036986">
    <property type="entry name" value="S4_RNA-bd_sf"/>
</dbReference>
<dbReference type="Gene3D" id="3.10.290.10">
    <property type="entry name" value="RNA-binding S4 domain"/>
    <property type="match status" value="1"/>
</dbReference>
<dbReference type="GO" id="GO:0032259">
    <property type="term" value="P:methylation"/>
    <property type="evidence" value="ECO:0007669"/>
    <property type="project" value="UniProtKB-KW"/>
</dbReference>
<dbReference type="InterPro" id="IPR004538">
    <property type="entry name" value="Hemolysin_A/TlyA"/>
</dbReference>
<comment type="similarity">
    <text evidence="2">Belongs to the TlyA family.</text>
</comment>
<dbReference type="EMBL" id="CP065592">
    <property type="protein sequence ID" value="QPQ55116.1"/>
    <property type="molecule type" value="Genomic_DNA"/>
</dbReference>
<organism evidence="5 6">
    <name type="scientific">Allosphingosinicella flava</name>
    <dbReference type="NCBI Taxonomy" id="2771430"/>
    <lineage>
        <taxon>Bacteria</taxon>
        <taxon>Pseudomonadati</taxon>
        <taxon>Pseudomonadota</taxon>
        <taxon>Alphaproteobacteria</taxon>
        <taxon>Sphingomonadales</taxon>
        <taxon>Sphingomonadaceae</taxon>
        <taxon>Allosphingosinicella</taxon>
    </lineage>
</organism>
<dbReference type="Proteomes" id="UP000594873">
    <property type="component" value="Chromosome"/>
</dbReference>
<dbReference type="CDD" id="cd02440">
    <property type="entry name" value="AdoMet_MTases"/>
    <property type="match status" value="1"/>
</dbReference>
<evidence type="ECO:0000259" key="4">
    <source>
        <dbReference type="SMART" id="SM00363"/>
    </source>
</evidence>
<dbReference type="InterPro" id="IPR002942">
    <property type="entry name" value="S4_RNA-bd"/>
</dbReference>
<accession>A0A7T2GJR2</accession>
<dbReference type="Gene3D" id="3.40.50.150">
    <property type="entry name" value="Vaccinia Virus protein VP39"/>
    <property type="match status" value="1"/>
</dbReference>
<protein>
    <submittedName>
        <fullName evidence="5">TlyA family RNA methyltransferase</fullName>
    </submittedName>
</protein>
<dbReference type="SMART" id="SM00363">
    <property type="entry name" value="S4"/>
    <property type="match status" value="1"/>
</dbReference>
<dbReference type="PROSITE" id="PS50889">
    <property type="entry name" value="S4"/>
    <property type="match status" value="1"/>
</dbReference>
<dbReference type="RefSeq" id="WP_200971792.1">
    <property type="nucleotide sequence ID" value="NZ_CP065592.1"/>
</dbReference>
<evidence type="ECO:0000313" key="5">
    <source>
        <dbReference type="EMBL" id="QPQ55116.1"/>
    </source>
</evidence>
<reference evidence="5 6" key="1">
    <citation type="submission" date="2020-11" db="EMBL/GenBank/DDBJ databases">
        <title>Genome seq and assembly of Sphingosinicella sp.</title>
        <authorList>
            <person name="Chhetri G."/>
        </authorList>
    </citation>
    <scope>NUCLEOTIDE SEQUENCE [LARGE SCALE GENOMIC DNA]</scope>
    <source>
        <strain evidence="5 6">UDD2</strain>
    </source>
</reference>
<dbReference type="SUPFAM" id="SSF53335">
    <property type="entry name" value="S-adenosyl-L-methionine-dependent methyltransferases"/>
    <property type="match status" value="1"/>
</dbReference>
<gene>
    <name evidence="5" type="ORF">IC614_00355</name>
</gene>
<feature type="domain" description="RNA-binding S4" evidence="4">
    <location>
        <begin position="4"/>
        <end position="66"/>
    </location>
</feature>
<dbReference type="PANTHER" id="PTHR32319">
    <property type="entry name" value="BACTERIAL HEMOLYSIN-LIKE PROTEIN"/>
    <property type="match status" value="1"/>
</dbReference>
<dbReference type="KEGG" id="sflv:IC614_00355"/>
<evidence type="ECO:0000256" key="1">
    <source>
        <dbReference type="ARBA" id="ARBA00022884"/>
    </source>
</evidence>
<dbReference type="PIRSF" id="PIRSF005578">
    <property type="entry name" value="TlyA"/>
    <property type="match status" value="1"/>
</dbReference>
<dbReference type="NCBIfam" id="TIGR00478">
    <property type="entry name" value="tly"/>
    <property type="match status" value="1"/>
</dbReference>
<keyword evidence="5" id="KW-0489">Methyltransferase</keyword>
<evidence type="ECO:0000256" key="2">
    <source>
        <dbReference type="ARBA" id="ARBA00029460"/>
    </source>
</evidence>
<keyword evidence="6" id="KW-1185">Reference proteome</keyword>
<proteinExistence type="inferred from homology"/>
<name>A0A7T2GJR2_9SPHN</name>
<dbReference type="Pfam" id="PF01728">
    <property type="entry name" value="FtsJ"/>
    <property type="match status" value="1"/>
</dbReference>
<evidence type="ECO:0000313" key="6">
    <source>
        <dbReference type="Proteomes" id="UP000594873"/>
    </source>
</evidence>
<dbReference type="InterPro" id="IPR029063">
    <property type="entry name" value="SAM-dependent_MTases_sf"/>
</dbReference>
<dbReference type="SUPFAM" id="SSF55174">
    <property type="entry name" value="Alpha-L RNA-binding motif"/>
    <property type="match status" value="1"/>
</dbReference>
<dbReference type="PANTHER" id="PTHR32319:SF0">
    <property type="entry name" value="BACTERIAL HEMOLYSIN-LIKE PROTEIN"/>
    <property type="match status" value="1"/>
</dbReference>
<dbReference type="InterPro" id="IPR047048">
    <property type="entry name" value="TlyA"/>
</dbReference>
<keyword evidence="1 3" id="KW-0694">RNA-binding</keyword>
<evidence type="ECO:0000256" key="3">
    <source>
        <dbReference type="PROSITE-ProRule" id="PRU00182"/>
    </source>
</evidence>
<dbReference type="GO" id="GO:0003723">
    <property type="term" value="F:RNA binding"/>
    <property type="evidence" value="ECO:0007669"/>
    <property type="project" value="UniProtKB-KW"/>
</dbReference>
<dbReference type="GO" id="GO:0008168">
    <property type="term" value="F:methyltransferase activity"/>
    <property type="evidence" value="ECO:0007669"/>
    <property type="project" value="UniProtKB-KW"/>
</dbReference>
<dbReference type="CDD" id="cd00165">
    <property type="entry name" value="S4"/>
    <property type="match status" value="1"/>
</dbReference>
<keyword evidence="5" id="KW-0808">Transferase</keyword>
<dbReference type="AlphaFoldDB" id="A0A7T2GJR2"/>
<dbReference type="InterPro" id="IPR002877">
    <property type="entry name" value="RNA_MeTrfase_FtsJ_dom"/>
</dbReference>